<dbReference type="CDD" id="cd00167">
    <property type="entry name" value="SANT"/>
    <property type="match status" value="1"/>
</dbReference>
<dbReference type="InterPro" id="IPR042569">
    <property type="entry name" value="RAC_head_sf"/>
</dbReference>
<feature type="region of interest" description="Disordered" evidence="3">
    <location>
        <begin position="251"/>
        <end position="338"/>
    </location>
</feature>
<feature type="compositionally biased region" description="Polar residues" evidence="3">
    <location>
        <begin position="1"/>
        <end position="10"/>
    </location>
</feature>
<feature type="compositionally biased region" description="Basic and acidic residues" evidence="3">
    <location>
        <begin position="12"/>
        <end position="70"/>
    </location>
</feature>
<dbReference type="GO" id="GO:0043022">
    <property type="term" value="F:ribosome binding"/>
    <property type="evidence" value="ECO:0007669"/>
    <property type="project" value="InterPro"/>
</dbReference>
<dbReference type="GO" id="GO:0051083">
    <property type="term" value="P:'de novo' cotranslational protein folding"/>
    <property type="evidence" value="ECO:0007669"/>
    <property type="project" value="InterPro"/>
</dbReference>
<dbReference type="SUPFAM" id="SSF46689">
    <property type="entry name" value="Homeodomain-like"/>
    <property type="match status" value="1"/>
</dbReference>
<organism evidence="5 6">
    <name type="scientific">Paraglomus brasilianum</name>
    <dbReference type="NCBI Taxonomy" id="144538"/>
    <lineage>
        <taxon>Eukaryota</taxon>
        <taxon>Fungi</taxon>
        <taxon>Fungi incertae sedis</taxon>
        <taxon>Mucoromycota</taxon>
        <taxon>Glomeromycotina</taxon>
        <taxon>Glomeromycetes</taxon>
        <taxon>Paraglomerales</taxon>
        <taxon>Paraglomeraceae</taxon>
        <taxon>Paraglomus</taxon>
    </lineage>
</organism>
<evidence type="ECO:0000313" key="5">
    <source>
        <dbReference type="EMBL" id="CAG8629488.1"/>
    </source>
</evidence>
<dbReference type="GO" id="GO:0005829">
    <property type="term" value="C:cytosol"/>
    <property type="evidence" value="ECO:0007669"/>
    <property type="project" value="TreeGrafter"/>
</dbReference>
<evidence type="ECO:0000313" key="6">
    <source>
        <dbReference type="Proteomes" id="UP000789739"/>
    </source>
</evidence>
<dbReference type="PANTHER" id="PTHR43999">
    <property type="entry name" value="DNAJ HOMOLOG SUBFAMILY C MEMBER 2"/>
    <property type="match status" value="1"/>
</dbReference>
<dbReference type="OrthoDB" id="1690618at2759"/>
<gene>
    <name evidence="5" type="ORF">PBRASI_LOCUS9169</name>
</gene>
<dbReference type="Proteomes" id="UP000789739">
    <property type="component" value="Unassembled WGS sequence"/>
</dbReference>
<keyword evidence="1" id="KW-0963">Cytoplasm</keyword>
<evidence type="ECO:0000256" key="3">
    <source>
        <dbReference type="SAM" id="MobiDB-lite"/>
    </source>
</evidence>
<dbReference type="Gene3D" id="1.10.10.60">
    <property type="entry name" value="Homeodomain-like"/>
    <property type="match status" value="2"/>
</dbReference>
<dbReference type="GO" id="GO:0006450">
    <property type="term" value="P:regulation of translational fidelity"/>
    <property type="evidence" value="ECO:0007669"/>
    <property type="project" value="InterPro"/>
</dbReference>
<feature type="region of interest" description="Disordered" evidence="3">
    <location>
        <begin position="1"/>
        <end position="77"/>
    </location>
</feature>
<evidence type="ECO:0000256" key="2">
    <source>
        <dbReference type="ARBA" id="ARBA00023186"/>
    </source>
</evidence>
<keyword evidence="6" id="KW-1185">Reference proteome</keyword>
<protein>
    <submittedName>
        <fullName evidence="5">837_t:CDS:1</fullName>
    </submittedName>
</protein>
<dbReference type="Pfam" id="PF16717">
    <property type="entry name" value="RAC_head"/>
    <property type="match status" value="1"/>
</dbReference>
<feature type="compositionally biased region" description="Basic and acidic residues" evidence="3">
    <location>
        <begin position="251"/>
        <end position="260"/>
    </location>
</feature>
<dbReference type="EMBL" id="CAJVPI010001874">
    <property type="protein sequence ID" value="CAG8629488.1"/>
    <property type="molecule type" value="Genomic_DNA"/>
</dbReference>
<dbReference type="InterPro" id="IPR032003">
    <property type="entry name" value="RAC_head"/>
</dbReference>
<dbReference type="Gene3D" id="1.10.8.840">
    <property type="entry name" value="Ribosome-associated complex head domain"/>
    <property type="match status" value="1"/>
</dbReference>
<dbReference type="InterPro" id="IPR009057">
    <property type="entry name" value="Homeodomain-like_sf"/>
</dbReference>
<dbReference type="PROSITE" id="PS50090">
    <property type="entry name" value="MYB_LIKE"/>
    <property type="match status" value="1"/>
</dbReference>
<dbReference type="SMART" id="SM00717">
    <property type="entry name" value="SANT"/>
    <property type="match status" value="2"/>
</dbReference>
<evidence type="ECO:0000259" key="4">
    <source>
        <dbReference type="PROSITE" id="PS50090"/>
    </source>
</evidence>
<proteinExistence type="predicted"/>
<reference evidence="5" key="1">
    <citation type="submission" date="2021-06" db="EMBL/GenBank/DDBJ databases">
        <authorList>
            <person name="Kallberg Y."/>
            <person name="Tangrot J."/>
            <person name="Rosling A."/>
        </authorList>
    </citation>
    <scope>NUCLEOTIDE SEQUENCE</scope>
    <source>
        <strain evidence="5">BR232B</strain>
    </source>
</reference>
<dbReference type="Pfam" id="PF00249">
    <property type="entry name" value="Myb_DNA-binding"/>
    <property type="match status" value="1"/>
</dbReference>
<dbReference type="GO" id="GO:0030544">
    <property type="term" value="F:Hsp70 protein binding"/>
    <property type="evidence" value="ECO:0007669"/>
    <property type="project" value="InterPro"/>
</dbReference>
<evidence type="ECO:0000256" key="1">
    <source>
        <dbReference type="ARBA" id="ARBA00022490"/>
    </source>
</evidence>
<name>A0A9N9GVG7_9GLOM</name>
<keyword evidence="2" id="KW-0143">Chaperone</keyword>
<feature type="compositionally biased region" description="Polar residues" evidence="3">
    <location>
        <begin position="322"/>
        <end position="337"/>
    </location>
</feature>
<sequence length="389" mass="43680">MWADQVQTSDPRIAKLKREEKAAKEAKKKEKEKAARKAEEEAKKAAEETQRIKEQKEAEAKQKQLEEKKVKEAKRKAIRTERKSIRNYVKSNNYFHPDSTTLSAELLATQISELDSILENLSLEESQSLRKRLDASANRESAKTVLKDEAARLIEKGVLRSETIKHYGPDVAVKSTAEVQKIAAFIKAANKFRPGVANRWSQISEYVAQHSGNPPRTSEELIKKSKEVQRGAIALDEEDVRKLQLLKKHSDTRITEEPSIREATINYDDPTRLTTETKTITSESSKAKSPSSDKPTCKKNNAADNTIDNAANNTKDAAGSASDASNQSWSASQQTQLERALQEYPKNYKGTADRWDLIAAAVEGKTKKECRARVKYLVEQVKAAKRVSK</sequence>
<dbReference type="AlphaFoldDB" id="A0A9N9GVG7"/>
<dbReference type="InterPro" id="IPR001005">
    <property type="entry name" value="SANT/Myb"/>
</dbReference>
<feature type="compositionally biased region" description="Low complexity" evidence="3">
    <location>
        <begin position="274"/>
        <end position="318"/>
    </location>
</feature>
<dbReference type="InterPro" id="IPR044634">
    <property type="entry name" value="Zuotin/DnaJC2"/>
</dbReference>
<feature type="domain" description="Myb-like" evidence="4">
    <location>
        <begin position="321"/>
        <end position="378"/>
    </location>
</feature>
<accession>A0A9N9GVG7</accession>
<comment type="caution">
    <text evidence="5">The sequence shown here is derived from an EMBL/GenBank/DDBJ whole genome shotgun (WGS) entry which is preliminary data.</text>
</comment>
<dbReference type="PANTHER" id="PTHR43999:SF1">
    <property type="entry name" value="DNAJ HOMOLOG SUBFAMILY C MEMBER 2"/>
    <property type="match status" value="1"/>
</dbReference>